<evidence type="ECO:0000256" key="8">
    <source>
        <dbReference type="RuleBase" id="RU003679"/>
    </source>
</evidence>
<dbReference type="GO" id="GO:0004553">
    <property type="term" value="F:hydrolase activity, hydrolyzing O-glycosyl compounds"/>
    <property type="evidence" value="ECO:0007669"/>
    <property type="project" value="InterPro"/>
</dbReference>
<dbReference type="Gene3D" id="3.20.20.80">
    <property type="entry name" value="Glycosidases"/>
    <property type="match status" value="1"/>
</dbReference>
<feature type="region of interest" description="Disordered" evidence="9">
    <location>
        <begin position="1"/>
        <end position="48"/>
    </location>
</feature>
<dbReference type="Gene3D" id="2.60.120.260">
    <property type="entry name" value="Galactose-binding domain-like"/>
    <property type="match status" value="2"/>
</dbReference>
<evidence type="ECO:0000256" key="2">
    <source>
        <dbReference type="ARBA" id="ARBA00009809"/>
    </source>
</evidence>
<evidence type="ECO:0000259" key="13">
    <source>
        <dbReference type="Pfam" id="PF21467"/>
    </source>
</evidence>
<dbReference type="InterPro" id="IPR031330">
    <property type="entry name" value="Gly_Hdrlase_35_cat"/>
</dbReference>
<dbReference type="InterPro" id="IPR025300">
    <property type="entry name" value="BetaGal_jelly_roll_dom"/>
</dbReference>
<evidence type="ECO:0000259" key="12">
    <source>
        <dbReference type="Pfam" id="PF13364"/>
    </source>
</evidence>
<comment type="catalytic activity">
    <reaction evidence="1">
        <text>Hydrolysis of terminal non-reducing beta-D-galactose residues in beta-D-galactosides.</text>
        <dbReference type="EC" id="3.2.1.23"/>
    </reaction>
</comment>
<dbReference type="Pfam" id="PF13364">
    <property type="entry name" value="BetaGal_ABD2"/>
    <property type="match status" value="1"/>
</dbReference>
<evidence type="ECO:0000256" key="3">
    <source>
        <dbReference type="ARBA" id="ARBA00012756"/>
    </source>
</evidence>
<dbReference type="EC" id="3.2.1.23" evidence="3"/>
<evidence type="ECO:0000256" key="4">
    <source>
        <dbReference type="ARBA" id="ARBA00022729"/>
    </source>
</evidence>
<keyword evidence="6" id="KW-0325">Glycoprotein</keyword>
<keyword evidence="7" id="KW-0326">Glycosidase</keyword>
<feature type="compositionally biased region" description="Basic and acidic residues" evidence="9">
    <location>
        <begin position="1"/>
        <end position="14"/>
    </location>
</feature>
<reference evidence="14" key="1">
    <citation type="submission" date="2021-01" db="EMBL/GenBank/DDBJ databases">
        <authorList>
            <person name="Corre E."/>
            <person name="Pelletier E."/>
            <person name="Niang G."/>
            <person name="Scheremetjew M."/>
            <person name="Finn R."/>
            <person name="Kale V."/>
            <person name="Holt S."/>
            <person name="Cochrane G."/>
            <person name="Meng A."/>
            <person name="Brown T."/>
            <person name="Cohen L."/>
        </authorList>
    </citation>
    <scope>NUCLEOTIDE SEQUENCE</scope>
    <source>
        <strain evidence="14">CCMP125</strain>
    </source>
</reference>
<evidence type="ECO:0000256" key="5">
    <source>
        <dbReference type="ARBA" id="ARBA00022801"/>
    </source>
</evidence>
<dbReference type="PANTHER" id="PTHR23421">
    <property type="entry name" value="BETA-GALACTOSIDASE RELATED"/>
    <property type="match status" value="1"/>
</dbReference>
<sequence>MRADSDHQNDEKRPLLHFLPPEDTTATAASSDAENGETDKAKQHQRQLQHYHSMVMQHQHAPLLLMQQHRIQQERLFILQQERQHQQLRRIVLSVCTALLVAAVLCWPLVLSSSTTMSRDDFPFWRIRNERQGQEEEKTSAKLRSQTTIHVQHSTSTVSNQEKIGKASKHLNKDSSQSNPIPPANQVATSGIATPSDGGTSSHTMKPKISAFPSFLDFNNDPIEVSYNAQALELNSTSVLLLGGSMHPTRAGSKASWEYALDEAAHNGLNLITIYVFWGAHQPFANSTLDWTLPFSRELLPPQRAHGGDQWDLADAITSCAARGLFVHIRLGPYVCAEYSMGGIPEWIPAVYPNIRMRRMDPDWLRLMEDFVKSATLYLTDHQLWAHQGGPIIMAQVENELGEEDTGFMKAANNNDDENETRETRGTSEIQDYADWCGDLVQRVAPKQIVWTMCNGLVADNTILTYNGDWTSVSWLHEQHQRGRVQVDQPAMWTEDEQGFQIWGERPDRPTDYFWGMAARDVSKNALRWIARQGLHLNYYMWWGGYNRDRTAGAGIMNAYASDAVLCPSGERRQPKFGHLGGMHQVLTSIAHLLTAPLESLPVIPKPVEVLNATDGTWGIVGDTNVAFTYSHVSRGPHTKPEREDASVPREAIFVENNGEDTVVVRLPTSTNESNKIVFTMNPFSVMVLVDGIVVFGSATIGPEISGFARTTQTNYVSLLDWDSWREDSKINCDASKARSTIAPRPSEQTELHTSKRVWSDYSWYTTSFELNESMVGDSGEESMTLSVETDKAMGLLVYIDGVYQGSAENHEHSEGAITLQIPIPRPLAAGTHELSILSESLGYHNLVGRWGGRLGLKPKGIVGDVVLQSKKQPVSLVDKTLWCSMAGLQGESTGLPYAGSWDSAEDLSSDGSVWTRTFFDTPMFDRSEQRLFLEITKGRGHVWFNGHDLGRYWNITRSDLPASFIEDGDVELMFVNEDESSATEAYSQRYYHLPQELLATQGNLNELVFFNVFGADGRHDDDSISIKLSWIESSSDNIFEDTIGFDESCLV</sequence>
<keyword evidence="10" id="KW-1133">Transmembrane helix</keyword>
<proteinExistence type="inferred from homology"/>
<organism evidence="14">
    <name type="scientific">Entomoneis paludosa</name>
    <dbReference type="NCBI Taxonomy" id="265537"/>
    <lineage>
        <taxon>Eukaryota</taxon>
        <taxon>Sar</taxon>
        <taxon>Stramenopiles</taxon>
        <taxon>Ochrophyta</taxon>
        <taxon>Bacillariophyta</taxon>
        <taxon>Bacillariophyceae</taxon>
        <taxon>Bacillariophycidae</taxon>
        <taxon>Entomoneidaceae</taxon>
        <taxon>Entomoneis</taxon>
    </lineage>
</organism>
<feature type="compositionally biased region" description="Polar residues" evidence="9">
    <location>
        <begin position="142"/>
        <end position="162"/>
    </location>
</feature>
<dbReference type="InterPro" id="IPR017853">
    <property type="entry name" value="GH"/>
</dbReference>
<name>A0A7S2Y7L9_9STRA</name>
<dbReference type="InterPro" id="IPR001944">
    <property type="entry name" value="Glycoside_Hdrlase_35"/>
</dbReference>
<dbReference type="SUPFAM" id="SSF49785">
    <property type="entry name" value="Galactose-binding domain-like"/>
    <property type="match status" value="1"/>
</dbReference>
<keyword evidence="5" id="KW-0378">Hydrolase</keyword>
<dbReference type="SUPFAM" id="SSF51445">
    <property type="entry name" value="(Trans)glycosidases"/>
    <property type="match status" value="1"/>
</dbReference>
<evidence type="ECO:0000259" key="11">
    <source>
        <dbReference type="Pfam" id="PF01301"/>
    </source>
</evidence>
<feature type="compositionally biased region" description="Polar residues" evidence="9">
    <location>
        <begin position="186"/>
        <end position="204"/>
    </location>
</feature>
<feature type="domain" description="Beta-galactosidase galactose-binding" evidence="13">
    <location>
        <begin position="914"/>
        <end position="1004"/>
    </location>
</feature>
<evidence type="ECO:0000256" key="10">
    <source>
        <dbReference type="SAM" id="Phobius"/>
    </source>
</evidence>
<dbReference type="Pfam" id="PF21467">
    <property type="entry name" value="BetaGal_gal-bd"/>
    <property type="match status" value="1"/>
</dbReference>
<keyword evidence="10" id="KW-0812">Transmembrane</keyword>
<evidence type="ECO:0000256" key="1">
    <source>
        <dbReference type="ARBA" id="ARBA00001412"/>
    </source>
</evidence>
<evidence type="ECO:0000256" key="6">
    <source>
        <dbReference type="ARBA" id="ARBA00023180"/>
    </source>
</evidence>
<dbReference type="Pfam" id="PF01301">
    <property type="entry name" value="Glyco_hydro_35"/>
    <property type="match status" value="1"/>
</dbReference>
<dbReference type="AlphaFoldDB" id="A0A7S2Y7L9"/>
<dbReference type="GO" id="GO:0005975">
    <property type="term" value="P:carbohydrate metabolic process"/>
    <property type="evidence" value="ECO:0007669"/>
    <property type="project" value="InterPro"/>
</dbReference>
<evidence type="ECO:0000256" key="7">
    <source>
        <dbReference type="ARBA" id="ARBA00023295"/>
    </source>
</evidence>
<gene>
    <name evidence="14" type="ORF">APAL1065_LOCUS8405</name>
</gene>
<feature type="domain" description="Beta-galactosidase jelly roll" evidence="12">
    <location>
        <begin position="750"/>
        <end position="843"/>
    </location>
</feature>
<keyword evidence="10" id="KW-0472">Membrane</keyword>
<dbReference type="PRINTS" id="PR00742">
    <property type="entry name" value="GLHYDRLASE35"/>
</dbReference>
<accession>A0A7S2Y7L9</accession>
<feature type="region of interest" description="Disordered" evidence="9">
    <location>
        <begin position="132"/>
        <end position="205"/>
    </location>
</feature>
<protein>
    <recommendedName>
        <fullName evidence="3">beta-galactosidase</fullName>
        <ecNumber evidence="3">3.2.1.23</ecNumber>
    </recommendedName>
</protein>
<dbReference type="InterPro" id="IPR048913">
    <property type="entry name" value="BetaGal_gal-bd"/>
</dbReference>
<evidence type="ECO:0000256" key="9">
    <source>
        <dbReference type="SAM" id="MobiDB-lite"/>
    </source>
</evidence>
<feature type="compositionally biased region" description="Low complexity" evidence="9">
    <location>
        <begin position="23"/>
        <end position="33"/>
    </location>
</feature>
<feature type="transmembrane region" description="Helical" evidence="10">
    <location>
        <begin position="91"/>
        <end position="110"/>
    </location>
</feature>
<feature type="domain" description="Glycoside hydrolase 35 catalytic" evidence="11">
    <location>
        <begin position="234"/>
        <end position="585"/>
    </location>
</feature>
<evidence type="ECO:0000313" key="14">
    <source>
        <dbReference type="EMBL" id="CAD9957739.1"/>
    </source>
</evidence>
<dbReference type="EMBL" id="HBHT01012541">
    <property type="protein sequence ID" value="CAD9957739.1"/>
    <property type="molecule type" value="Transcribed_RNA"/>
</dbReference>
<dbReference type="InterPro" id="IPR008979">
    <property type="entry name" value="Galactose-bd-like_sf"/>
</dbReference>
<keyword evidence="4" id="KW-0732">Signal</keyword>
<comment type="similarity">
    <text evidence="2 8">Belongs to the glycosyl hydrolase 35 family.</text>
</comment>